<name>A0ABR2B7H1_9ROSI</name>
<evidence type="ECO:0000313" key="3">
    <source>
        <dbReference type="Proteomes" id="UP001472677"/>
    </source>
</evidence>
<reference evidence="2 3" key="1">
    <citation type="journal article" date="2024" name="G3 (Bethesda)">
        <title>Genome assembly of Hibiscus sabdariffa L. provides insights into metabolisms of medicinal natural products.</title>
        <authorList>
            <person name="Kim T."/>
        </authorList>
    </citation>
    <scope>NUCLEOTIDE SEQUENCE [LARGE SCALE GENOMIC DNA]</scope>
    <source>
        <strain evidence="2">TK-2024</strain>
        <tissue evidence="2">Old leaves</tissue>
    </source>
</reference>
<dbReference type="EMBL" id="JBBPBM010000159">
    <property type="protein sequence ID" value="KAK8502923.1"/>
    <property type="molecule type" value="Genomic_DNA"/>
</dbReference>
<sequence length="109" mass="11928">MKKLSSSSSLTCPPPPEVRNGDAEGGRACEHNNKKWRGFLQLLSLRPNKTEETENVGSSARAEKQGAIERIGNTRGDDGGVAMASEWLSGYGVAQRDMREPCCCWVCDR</sequence>
<feature type="compositionally biased region" description="Basic and acidic residues" evidence="1">
    <location>
        <begin position="19"/>
        <end position="29"/>
    </location>
</feature>
<feature type="region of interest" description="Disordered" evidence="1">
    <location>
        <begin position="1"/>
        <end position="29"/>
    </location>
</feature>
<protein>
    <submittedName>
        <fullName evidence="2">Uncharacterized protein</fullName>
    </submittedName>
</protein>
<keyword evidence="3" id="KW-1185">Reference proteome</keyword>
<proteinExistence type="predicted"/>
<evidence type="ECO:0000256" key="1">
    <source>
        <dbReference type="SAM" id="MobiDB-lite"/>
    </source>
</evidence>
<comment type="caution">
    <text evidence="2">The sequence shown here is derived from an EMBL/GenBank/DDBJ whole genome shotgun (WGS) entry which is preliminary data.</text>
</comment>
<evidence type="ECO:0000313" key="2">
    <source>
        <dbReference type="EMBL" id="KAK8502923.1"/>
    </source>
</evidence>
<feature type="region of interest" description="Disordered" evidence="1">
    <location>
        <begin position="48"/>
        <end position="79"/>
    </location>
</feature>
<dbReference type="Proteomes" id="UP001472677">
    <property type="component" value="Unassembled WGS sequence"/>
</dbReference>
<organism evidence="2 3">
    <name type="scientific">Hibiscus sabdariffa</name>
    <name type="common">roselle</name>
    <dbReference type="NCBI Taxonomy" id="183260"/>
    <lineage>
        <taxon>Eukaryota</taxon>
        <taxon>Viridiplantae</taxon>
        <taxon>Streptophyta</taxon>
        <taxon>Embryophyta</taxon>
        <taxon>Tracheophyta</taxon>
        <taxon>Spermatophyta</taxon>
        <taxon>Magnoliopsida</taxon>
        <taxon>eudicotyledons</taxon>
        <taxon>Gunneridae</taxon>
        <taxon>Pentapetalae</taxon>
        <taxon>rosids</taxon>
        <taxon>malvids</taxon>
        <taxon>Malvales</taxon>
        <taxon>Malvaceae</taxon>
        <taxon>Malvoideae</taxon>
        <taxon>Hibiscus</taxon>
    </lineage>
</organism>
<accession>A0ABR2B7H1</accession>
<gene>
    <name evidence="2" type="ORF">V6N12_054150</name>
</gene>
<feature type="compositionally biased region" description="Low complexity" evidence="1">
    <location>
        <begin position="1"/>
        <end position="10"/>
    </location>
</feature>